<keyword evidence="17 21" id="KW-0472">Membrane</keyword>
<feature type="transmembrane region" description="Helical" evidence="21">
    <location>
        <begin position="727"/>
        <end position="746"/>
    </location>
</feature>
<dbReference type="CDD" id="cd00371">
    <property type="entry name" value="HMA"/>
    <property type="match status" value="2"/>
</dbReference>
<feature type="domain" description="HMA" evidence="22">
    <location>
        <begin position="801"/>
        <end position="865"/>
    </location>
</feature>
<keyword evidence="13" id="KW-1278">Translocase</keyword>
<feature type="transmembrane region" description="Helical" evidence="21">
    <location>
        <begin position="702"/>
        <end position="721"/>
    </location>
</feature>
<dbReference type="AlphaFoldDB" id="A0A940DIG8"/>
<evidence type="ECO:0000259" key="22">
    <source>
        <dbReference type="PROSITE" id="PS50846"/>
    </source>
</evidence>
<evidence type="ECO:0000256" key="13">
    <source>
        <dbReference type="ARBA" id="ARBA00022967"/>
    </source>
</evidence>
<dbReference type="Pfam" id="PF00702">
    <property type="entry name" value="Hydrolase"/>
    <property type="match status" value="1"/>
</dbReference>
<comment type="catalytic activity">
    <reaction evidence="20">
        <text>Cu(+)(in) + ATP + H2O = Cu(+)(out) + ADP + phosphate + H(+)</text>
        <dbReference type="Rhea" id="RHEA:25792"/>
        <dbReference type="ChEBI" id="CHEBI:15377"/>
        <dbReference type="ChEBI" id="CHEBI:15378"/>
        <dbReference type="ChEBI" id="CHEBI:30616"/>
        <dbReference type="ChEBI" id="CHEBI:43474"/>
        <dbReference type="ChEBI" id="CHEBI:49552"/>
        <dbReference type="ChEBI" id="CHEBI:456216"/>
        <dbReference type="EC" id="7.2.2.8"/>
    </reaction>
</comment>
<dbReference type="InterPro" id="IPR023299">
    <property type="entry name" value="ATPase_P-typ_cyto_dom_N"/>
</dbReference>
<keyword evidence="16" id="KW-0406">Ion transport</keyword>
<evidence type="ECO:0000256" key="8">
    <source>
        <dbReference type="ARBA" id="ARBA00022737"/>
    </source>
</evidence>
<dbReference type="GO" id="GO:0005886">
    <property type="term" value="C:plasma membrane"/>
    <property type="evidence" value="ECO:0007669"/>
    <property type="project" value="UniProtKB-SubCell"/>
</dbReference>
<dbReference type="Pfam" id="PF00403">
    <property type="entry name" value="HMA"/>
    <property type="match status" value="2"/>
</dbReference>
<dbReference type="InterPro" id="IPR036412">
    <property type="entry name" value="HAD-like_sf"/>
</dbReference>
<dbReference type="NCBIfam" id="TIGR01511">
    <property type="entry name" value="ATPase-IB1_Cu"/>
    <property type="match status" value="1"/>
</dbReference>
<feature type="transmembrane region" description="Helical" evidence="21">
    <location>
        <begin position="170"/>
        <end position="188"/>
    </location>
</feature>
<evidence type="ECO:0000256" key="7">
    <source>
        <dbReference type="ARBA" id="ARBA00022723"/>
    </source>
</evidence>
<dbReference type="GO" id="GO:0005524">
    <property type="term" value="F:ATP binding"/>
    <property type="evidence" value="ECO:0007669"/>
    <property type="project" value="UniProtKB-UniRule"/>
</dbReference>
<dbReference type="CDD" id="cd02094">
    <property type="entry name" value="P-type_ATPase_Cu-like"/>
    <property type="match status" value="1"/>
</dbReference>
<dbReference type="InterPro" id="IPR044492">
    <property type="entry name" value="P_typ_ATPase_HD_dom"/>
</dbReference>
<dbReference type="FunFam" id="3.30.70.100:FF:000001">
    <property type="entry name" value="ATPase copper transporting beta"/>
    <property type="match status" value="1"/>
</dbReference>
<dbReference type="InterPro" id="IPR018303">
    <property type="entry name" value="ATPase_P-typ_P_site"/>
</dbReference>
<dbReference type="PRINTS" id="PR00943">
    <property type="entry name" value="CUATPASE"/>
</dbReference>
<dbReference type="InterPro" id="IPR023298">
    <property type="entry name" value="ATPase_P-typ_TM_dom_sf"/>
</dbReference>
<organism evidence="23 24">
    <name type="scientific">Candidatus Stercoripulliclostridium pullicola</name>
    <dbReference type="NCBI Taxonomy" id="2840953"/>
    <lineage>
        <taxon>Bacteria</taxon>
        <taxon>Bacillati</taxon>
        <taxon>Bacillota</taxon>
        <taxon>Clostridia</taxon>
        <taxon>Eubacteriales</taxon>
        <taxon>Candidatus Stercoripulliclostridium</taxon>
    </lineage>
</organism>
<evidence type="ECO:0000256" key="11">
    <source>
        <dbReference type="ARBA" id="ARBA00022840"/>
    </source>
</evidence>
<keyword evidence="21" id="KW-1003">Cell membrane</keyword>
<evidence type="ECO:0000256" key="21">
    <source>
        <dbReference type="RuleBase" id="RU362081"/>
    </source>
</evidence>
<dbReference type="SFLD" id="SFLDS00003">
    <property type="entry name" value="Haloacid_Dehalogenase"/>
    <property type="match status" value="1"/>
</dbReference>
<keyword evidence="8" id="KW-0677">Repeat</keyword>
<evidence type="ECO:0000256" key="3">
    <source>
        <dbReference type="ARBA" id="ARBA00012517"/>
    </source>
</evidence>
<evidence type="ECO:0000256" key="20">
    <source>
        <dbReference type="ARBA" id="ARBA00049289"/>
    </source>
</evidence>
<keyword evidence="5" id="KW-0813">Transport</keyword>
<comment type="caution">
    <text evidence="23">The sequence shown here is derived from an EMBL/GenBank/DDBJ whole genome shotgun (WGS) entry which is preliminary data.</text>
</comment>
<dbReference type="GO" id="GO:0055070">
    <property type="term" value="P:copper ion homeostasis"/>
    <property type="evidence" value="ECO:0007669"/>
    <property type="project" value="TreeGrafter"/>
</dbReference>
<protein>
    <recommendedName>
        <fullName evidence="4">Copper-exporting P-type ATPase</fullName>
        <ecNumber evidence="3">7.2.2.8</ecNumber>
    </recommendedName>
    <alternativeName>
        <fullName evidence="18">Copper-exporting P-type ATPase A</fullName>
    </alternativeName>
    <alternativeName>
        <fullName evidence="19">Cu(+)-exporting ATPase</fullName>
    </alternativeName>
</protein>
<keyword evidence="9 21" id="KW-0547">Nucleotide-binding</keyword>
<evidence type="ECO:0000256" key="4">
    <source>
        <dbReference type="ARBA" id="ARBA00015102"/>
    </source>
</evidence>
<dbReference type="PROSITE" id="PS50846">
    <property type="entry name" value="HMA_2"/>
    <property type="match status" value="2"/>
</dbReference>
<keyword evidence="10" id="KW-0187">Copper transport</keyword>
<feature type="transmembrane region" description="Helical" evidence="21">
    <location>
        <begin position="390"/>
        <end position="415"/>
    </location>
</feature>
<dbReference type="EMBL" id="JADINF010000182">
    <property type="protein sequence ID" value="MBO8424792.1"/>
    <property type="molecule type" value="Genomic_DNA"/>
</dbReference>
<dbReference type="InterPro" id="IPR001757">
    <property type="entry name" value="P_typ_ATPase"/>
</dbReference>
<dbReference type="GO" id="GO:0016887">
    <property type="term" value="F:ATP hydrolysis activity"/>
    <property type="evidence" value="ECO:0007669"/>
    <property type="project" value="InterPro"/>
</dbReference>
<evidence type="ECO:0000313" key="23">
    <source>
        <dbReference type="EMBL" id="MBO8424792.1"/>
    </source>
</evidence>
<dbReference type="InterPro" id="IPR023214">
    <property type="entry name" value="HAD_sf"/>
</dbReference>
<dbReference type="NCBIfam" id="TIGR01494">
    <property type="entry name" value="ATPase_P-type"/>
    <property type="match status" value="1"/>
</dbReference>
<reference evidence="23" key="2">
    <citation type="journal article" date="2021" name="PeerJ">
        <title>Extensive microbial diversity within the chicken gut microbiome revealed by metagenomics and culture.</title>
        <authorList>
            <person name="Gilroy R."/>
            <person name="Ravi A."/>
            <person name="Getino M."/>
            <person name="Pursley I."/>
            <person name="Horton D.L."/>
            <person name="Alikhan N.F."/>
            <person name="Baker D."/>
            <person name="Gharbi K."/>
            <person name="Hall N."/>
            <person name="Watson M."/>
            <person name="Adriaenssens E.M."/>
            <person name="Foster-Nyarko E."/>
            <person name="Jarju S."/>
            <person name="Secka A."/>
            <person name="Antonio M."/>
            <person name="Oren A."/>
            <person name="Chaudhuri R.R."/>
            <person name="La Ragione R."/>
            <person name="Hildebrand F."/>
            <person name="Pallen M.J."/>
        </authorList>
    </citation>
    <scope>NUCLEOTIDE SEQUENCE</scope>
    <source>
        <strain evidence="23">517</strain>
    </source>
</reference>
<keyword evidence="12" id="KW-0460">Magnesium</keyword>
<dbReference type="Gene3D" id="2.70.150.10">
    <property type="entry name" value="Calcium-transporting ATPase, cytoplasmic transduction domain A"/>
    <property type="match status" value="1"/>
</dbReference>
<keyword evidence="11 21" id="KW-0067">ATP-binding</keyword>
<dbReference type="SFLD" id="SFLDG00002">
    <property type="entry name" value="C1.7:_P-type_atpase_like"/>
    <property type="match status" value="1"/>
</dbReference>
<dbReference type="PROSITE" id="PS00154">
    <property type="entry name" value="ATPASE_E1_E2"/>
    <property type="match status" value="1"/>
</dbReference>
<dbReference type="Pfam" id="PF00122">
    <property type="entry name" value="E1-E2_ATPase"/>
    <property type="match status" value="1"/>
</dbReference>
<sequence>MKKRKFTVTGMTCSACSAHVENCVAKLPGTSKVSVNLLTSTLTLEYDGEDEKIIEAVQKAGYGAYPADNAGASDKSRAVKESPAAVAAAKETKAMKTRLIISLVFMILLMYVAMGHMFGAPLPSFLTGTANAVSYALVQLLLCAPILYVNRAYFVNGFSRLFKRAPNMDSLVAVGATASLVYGIFALFRMSYGLGAGDYATVEKYLHSLYFESSGMILALVTVGKYLETLSKKRTGDALGKLRKLVPDKALLVGEDGAEREIDSNSLTPGDVIAVKAGMSVPADAVIIGGDAFVNESALTGESVPVEKGAGDKITGGTFVKSGYVKAEVTAVGGESVLAKIIALVEDAGAAKAPIAKIADKVSGVFVPAVMLIALATFIGWLAGGEDVEFALTAAVSVLVISCPCALGLATPVAVMVGTGKGAENGILVKSGEALETLSEVKYVVFDKTGTITEGRPEVADIKIRGNADEIIAAVAALEKKSEHPLGEAVVAYANEKGLKSVAEATEFSTLPGRGVTGKVGADEYFVGNSRLMEECGVKACEYEADLEAVANAGHTPLLIAVNGKYAGAIGTFDKIKPDAKEAIAEIKKSGAKVCILTGDNPLTARAVGDAVGADEVIAGVLPDGKEKEIAKLAKKGKVAMVGDGINDAPALMRADVGIAIGSGSDIAVDSADVILMKDDVADVVTAMRLGARTIRNIKENLFWAFFYNALGIPIAAGVLYHTPLKLMLNPMIGALAMSLSSIFVVSNALRLKFFKPTVLPSAKKDASAACGCVSDSCTLPAPEETEPKDINNERSVNDMKEYVISVEGMMCMHCVARVKAALEKVAGVESVEVSLENKNAVVRADTASAEALVEAVKAAGYEAKEEK</sequence>
<dbReference type="Gene3D" id="3.40.50.1000">
    <property type="entry name" value="HAD superfamily/HAD-like"/>
    <property type="match status" value="1"/>
</dbReference>
<evidence type="ECO:0000256" key="18">
    <source>
        <dbReference type="ARBA" id="ARBA00029719"/>
    </source>
</evidence>
<dbReference type="InterPro" id="IPR059000">
    <property type="entry name" value="ATPase_P-type_domA"/>
</dbReference>
<comment type="subcellular location">
    <subcellularLocation>
        <location evidence="1">Cell membrane</location>
        <topology evidence="1">Multi-pass membrane protein</topology>
    </subcellularLocation>
</comment>
<evidence type="ECO:0000256" key="2">
    <source>
        <dbReference type="ARBA" id="ARBA00006024"/>
    </source>
</evidence>
<dbReference type="PROSITE" id="PS01047">
    <property type="entry name" value="HMA_1"/>
    <property type="match status" value="2"/>
</dbReference>
<proteinExistence type="inferred from homology"/>
<dbReference type="InterPro" id="IPR017969">
    <property type="entry name" value="Heavy-metal-associated_CS"/>
</dbReference>
<gene>
    <name evidence="23" type="ORF">IAB16_07210</name>
</gene>
<evidence type="ECO:0000256" key="16">
    <source>
        <dbReference type="ARBA" id="ARBA00023065"/>
    </source>
</evidence>
<comment type="similarity">
    <text evidence="2 21">Belongs to the cation transport ATPase (P-type) (TC 3.A.3) family. Type IB subfamily.</text>
</comment>
<feature type="transmembrane region" description="Helical" evidence="21">
    <location>
        <begin position="99"/>
        <end position="120"/>
    </location>
</feature>
<evidence type="ECO:0000256" key="14">
    <source>
        <dbReference type="ARBA" id="ARBA00022989"/>
    </source>
</evidence>
<dbReference type="Proteomes" id="UP000727857">
    <property type="component" value="Unassembled WGS sequence"/>
</dbReference>
<evidence type="ECO:0000256" key="6">
    <source>
        <dbReference type="ARBA" id="ARBA00022692"/>
    </source>
</evidence>
<keyword evidence="6 21" id="KW-0812">Transmembrane</keyword>
<evidence type="ECO:0000256" key="15">
    <source>
        <dbReference type="ARBA" id="ARBA00023008"/>
    </source>
</evidence>
<dbReference type="InterPro" id="IPR006121">
    <property type="entry name" value="HMA_dom"/>
</dbReference>
<evidence type="ECO:0000256" key="12">
    <source>
        <dbReference type="ARBA" id="ARBA00022842"/>
    </source>
</evidence>
<feature type="domain" description="HMA" evidence="22">
    <location>
        <begin position="2"/>
        <end position="65"/>
    </location>
</feature>
<feature type="transmembrane region" description="Helical" evidence="21">
    <location>
        <begin position="208"/>
        <end position="227"/>
    </location>
</feature>
<dbReference type="Gene3D" id="3.30.70.100">
    <property type="match status" value="2"/>
</dbReference>
<evidence type="ECO:0000256" key="19">
    <source>
        <dbReference type="ARBA" id="ARBA00033239"/>
    </source>
</evidence>
<dbReference type="FunFam" id="2.70.150.10:FF:000002">
    <property type="entry name" value="Copper-transporting ATPase 1, putative"/>
    <property type="match status" value="1"/>
</dbReference>
<dbReference type="PANTHER" id="PTHR43520:SF8">
    <property type="entry name" value="P-TYPE CU(+) TRANSPORTER"/>
    <property type="match status" value="1"/>
</dbReference>
<evidence type="ECO:0000256" key="5">
    <source>
        <dbReference type="ARBA" id="ARBA00022448"/>
    </source>
</evidence>
<dbReference type="InterPro" id="IPR036163">
    <property type="entry name" value="HMA_dom_sf"/>
</dbReference>
<dbReference type="InterPro" id="IPR006122">
    <property type="entry name" value="HMA_Cu_ion-bd"/>
</dbReference>
<dbReference type="SUPFAM" id="SSF81665">
    <property type="entry name" value="Calcium ATPase, transmembrane domain M"/>
    <property type="match status" value="1"/>
</dbReference>
<evidence type="ECO:0000256" key="9">
    <source>
        <dbReference type="ARBA" id="ARBA00022741"/>
    </source>
</evidence>
<keyword evidence="14 21" id="KW-1133">Transmembrane helix</keyword>
<dbReference type="InterPro" id="IPR008250">
    <property type="entry name" value="ATPase_P-typ_transduc_dom_A_sf"/>
</dbReference>
<dbReference type="SUPFAM" id="SSF81653">
    <property type="entry name" value="Calcium ATPase, transduction domain A"/>
    <property type="match status" value="1"/>
</dbReference>
<evidence type="ECO:0000256" key="1">
    <source>
        <dbReference type="ARBA" id="ARBA00004651"/>
    </source>
</evidence>
<name>A0A940DIG8_9FIRM</name>
<keyword evidence="15" id="KW-0186">Copper</keyword>
<dbReference type="EC" id="7.2.2.8" evidence="3"/>
<accession>A0A940DIG8</accession>
<feature type="transmembrane region" description="Helical" evidence="21">
    <location>
        <begin position="132"/>
        <end position="149"/>
    </location>
</feature>
<dbReference type="SUPFAM" id="SSF56784">
    <property type="entry name" value="HAD-like"/>
    <property type="match status" value="1"/>
</dbReference>
<evidence type="ECO:0000313" key="24">
    <source>
        <dbReference type="Proteomes" id="UP000727857"/>
    </source>
</evidence>
<keyword evidence="7 21" id="KW-0479">Metal-binding</keyword>
<dbReference type="GO" id="GO:0140581">
    <property type="term" value="F:P-type monovalent copper transporter activity"/>
    <property type="evidence" value="ECO:0007669"/>
    <property type="project" value="UniProtKB-EC"/>
</dbReference>
<dbReference type="Gene3D" id="3.40.1110.10">
    <property type="entry name" value="Calcium-transporting ATPase, cytoplasmic domain N"/>
    <property type="match status" value="1"/>
</dbReference>
<dbReference type="SFLD" id="SFLDF00027">
    <property type="entry name" value="p-type_atpase"/>
    <property type="match status" value="1"/>
</dbReference>
<dbReference type="PRINTS" id="PR00119">
    <property type="entry name" value="CATATPASE"/>
</dbReference>
<dbReference type="InterPro" id="IPR027256">
    <property type="entry name" value="P-typ_ATPase_IB"/>
</dbReference>
<reference evidence="23" key="1">
    <citation type="submission" date="2020-10" db="EMBL/GenBank/DDBJ databases">
        <authorList>
            <person name="Gilroy R."/>
        </authorList>
    </citation>
    <scope>NUCLEOTIDE SEQUENCE</scope>
    <source>
        <strain evidence="23">517</strain>
    </source>
</reference>
<dbReference type="PANTHER" id="PTHR43520">
    <property type="entry name" value="ATP7, ISOFORM B"/>
    <property type="match status" value="1"/>
</dbReference>
<dbReference type="NCBIfam" id="TIGR00003">
    <property type="entry name" value="copper ion binding protein"/>
    <property type="match status" value="2"/>
</dbReference>
<dbReference type="GO" id="GO:0043682">
    <property type="term" value="F:P-type divalent copper transporter activity"/>
    <property type="evidence" value="ECO:0007669"/>
    <property type="project" value="TreeGrafter"/>
</dbReference>
<dbReference type="GO" id="GO:0005507">
    <property type="term" value="F:copper ion binding"/>
    <property type="evidence" value="ECO:0007669"/>
    <property type="project" value="InterPro"/>
</dbReference>
<evidence type="ECO:0000256" key="10">
    <source>
        <dbReference type="ARBA" id="ARBA00022796"/>
    </source>
</evidence>
<feature type="transmembrane region" description="Helical" evidence="21">
    <location>
        <begin position="362"/>
        <end position="384"/>
    </location>
</feature>
<dbReference type="SUPFAM" id="SSF55008">
    <property type="entry name" value="HMA, heavy metal-associated domain"/>
    <property type="match status" value="2"/>
</dbReference>
<evidence type="ECO:0000256" key="17">
    <source>
        <dbReference type="ARBA" id="ARBA00023136"/>
    </source>
</evidence>
<dbReference type="NCBIfam" id="TIGR01525">
    <property type="entry name" value="ATPase-IB_hvy"/>
    <property type="match status" value="1"/>
</dbReference>